<dbReference type="RefSeq" id="WP_092985547.1">
    <property type="nucleotide sequence ID" value="NZ_FNFY01000007.1"/>
</dbReference>
<dbReference type="AlphaFoldDB" id="A0A1G9DWK4"/>
<proteinExistence type="predicted"/>
<feature type="compositionally biased region" description="Acidic residues" evidence="1">
    <location>
        <begin position="197"/>
        <end position="206"/>
    </location>
</feature>
<feature type="compositionally biased region" description="Basic and acidic residues" evidence="1">
    <location>
        <begin position="106"/>
        <end position="123"/>
    </location>
</feature>
<dbReference type="OrthoDB" id="2417822at2"/>
<protein>
    <recommendedName>
        <fullName evidence="4">YtxH domain-containing protein</fullName>
    </recommendedName>
</protein>
<accession>A0A1G9DWK4</accession>
<dbReference type="STRING" id="576118.SAMN05216216_1072"/>
<dbReference type="EMBL" id="FNFY01000007">
    <property type="protein sequence ID" value="SDK68247.1"/>
    <property type="molecule type" value="Genomic_DNA"/>
</dbReference>
<organism evidence="2 3">
    <name type="scientific">Lacicoccus qingdaonensis</name>
    <dbReference type="NCBI Taxonomy" id="576118"/>
    <lineage>
        <taxon>Bacteria</taxon>
        <taxon>Bacillati</taxon>
        <taxon>Bacillota</taxon>
        <taxon>Bacilli</taxon>
        <taxon>Bacillales</taxon>
        <taxon>Salinicoccaceae</taxon>
        <taxon>Lacicoccus</taxon>
    </lineage>
</organism>
<dbReference type="Gene3D" id="1.20.120.20">
    <property type="entry name" value="Apolipoprotein"/>
    <property type="match status" value="1"/>
</dbReference>
<name>A0A1G9DWK4_9BACL</name>
<evidence type="ECO:0008006" key="4">
    <source>
        <dbReference type="Google" id="ProtNLM"/>
    </source>
</evidence>
<gene>
    <name evidence="2" type="ORF">SAMN05216216_1072</name>
</gene>
<reference evidence="3" key="1">
    <citation type="submission" date="2016-10" db="EMBL/GenBank/DDBJ databases">
        <authorList>
            <person name="Varghese N."/>
            <person name="Submissions S."/>
        </authorList>
    </citation>
    <scope>NUCLEOTIDE SEQUENCE [LARGE SCALE GENOMIC DNA]</scope>
    <source>
        <strain evidence="3">CGMCC 1.8895</strain>
    </source>
</reference>
<dbReference type="SUPFAM" id="SSF58113">
    <property type="entry name" value="Apolipoprotein A-I"/>
    <property type="match status" value="1"/>
</dbReference>
<feature type="compositionally biased region" description="Basic and acidic residues" evidence="1">
    <location>
        <begin position="132"/>
        <end position="155"/>
    </location>
</feature>
<keyword evidence="3" id="KW-1185">Reference proteome</keyword>
<feature type="compositionally biased region" description="Basic and acidic residues" evidence="1">
    <location>
        <begin position="55"/>
        <end position="78"/>
    </location>
</feature>
<dbReference type="Proteomes" id="UP000199008">
    <property type="component" value="Unassembled WGS sequence"/>
</dbReference>
<evidence type="ECO:0000313" key="2">
    <source>
        <dbReference type="EMBL" id="SDK68247.1"/>
    </source>
</evidence>
<feature type="compositionally biased region" description="Polar residues" evidence="1">
    <location>
        <begin position="80"/>
        <end position="89"/>
    </location>
</feature>
<evidence type="ECO:0000313" key="3">
    <source>
        <dbReference type="Proteomes" id="UP000199008"/>
    </source>
</evidence>
<feature type="region of interest" description="Disordered" evidence="1">
    <location>
        <begin position="37"/>
        <end position="206"/>
    </location>
</feature>
<evidence type="ECO:0000256" key="1">
    <source>
        <dbReference type="SAM" id="MobiDB-lite"/>
    </source>
</evidence>
<sequence length="206" mass="23125">MGRLINGLVKLAALVGVAAAVKKLSEKDNRDAVVNEYNKAKENPKEYAQNVQNKVTEKAHEVQDKAKEEYSKAKEDPKQYAQNVQSKATEQAKDYQNKMSEQAKQYQEKAKTEFNKAKEDPKGYAENVQSKVKKDDKDKHGVKPDAEDGDGHLTTDQEEGNFDSEGGFVHPEENTDAEVVSGKGEIDDNHNIHVVYDEDLDEDDKK</sequence>